<reference evidence="2" key="1">
    <citation type="journal article" date="2015" name="Nature">
        <title>Complex archaea that bridge the gap between prokaryotes and eukaryotes.</title>
        <authorList>
            <person name="Spang A."/>
            <person name="Saw J.H."/>
            <person name="Jorgensen S.L."/>
            <person name="Zaremba-Niedzwiedzka K."/>
            <person name="Martijn J."/>
            <person name="Lind A.E."/>
            <person name="van Eijk R."/>
            <person name="Schleper C."/>
            <person name="Guy L."/>
            <person name="Ettema T.J."/>
        </authorList>
    </citation>
    <scope>NUCLEOTIDE SEQUENCE</scope>
</reference>
<organism evidence="2">
    <name type="scientific">marine sediment metagenome</name>
    <dbReference type="NCBI Taxonomy" id="412755"/>
    <lineage>
        <taxon>unclassified sequences</taxon>
        <taxon>metagenomes</taxon>
        <taxon>ecological metagenomes</taxon>
    </lineage>
</organism>
<dbReference type="AlphaFoldDB" id="A0A0F8ZRN8"/>
<proteinExistence type="predicted"/>
<name>A0A0F8ZRN8_9ZZZZ</name>
<feature type="compositionally biased region" description="Basic and acidic residues" evidence="1">
    <location>
        <begin position="51"/>
        <end position="87"/>
    </location>
</feature>
<evidence type="ECO:0008006" key="3">
    <source>
        <dbReference type="Google" id="ProtNLM"/>
    </source>
</evidence>
<dbReference type="Pfam" id="PF13779">
    <property type="entry name" value="DUF4175"/>
    <property type="match status" value="1"/>
</dbReference>
<gene>
    <name evidence="2" type="ORF">LCGC14_2662020</name>
</gene>
<dbReference type="InterPro" id="IPR012683">
    <property type="entry name" value="CHP02302_TM"/>
</dbReference>
<evidence type="ECO:0000256" key="1">
    <source>
        <dbReference type="SAM" id="MobiDB-lite"/>
    </source>
</evidence>
<dbReference type="EMBL" id="LAZR01046451">
    <property type="protein sequence ID" value="KKK96512.1"/>
    <property type="molecule type" value="Genomic_DNA"/>
</dbReference>
<accession>A0A0F8ZRN8</accession>
<feature type="region of interest" description="Disordered" evidence="1">
    <location>
        <begin position="1"/>
        <end position="87"/>
    </location>
</feature>
<feature type="compositionally biased region" description="Low complexity" evidence="1">
    <location>
        <begin position="1"/>
        <end position="20"/>
    </location>
</feature>
<sequence length="87" mass="9934">MAQDKQQQQQNGQGQAGTSGDPQGRQRDPLGREAGAQGQLGTDEQLLQGEDVQRRAEELLDEIRRRSGEQSRPEQERDYLKRLLDRF</sequence>
<protein>
    <recommendedName>
        <fullName evidence="3">DUF4175 domain-containing protein</fullName>
    </recommendedName>
</protein>
<comment type="caution">
    <text evidence="2">The sequence shown here is derived from an EMBL/GenBank/DDBJ whole genome shotgun (WGS) entry which is preliminary data.</text>
</comment>
<evidence type="ECO:0000313" key="2">
    <source>
        <dbReference type="EMBL" id="KKK96512.1"/>
    </source>
</evidence>